<protein>
    <submittedName>
        <fullName evidence="3">Uncharacterized protein</fullName>
    </submittedName>
</protein>
<organism evidence="2 3">
    <name type="scientific">Panagrolaimus davidi</name>
    <dbReference type="NCBI Taxonomy" id="227884"/>
    <lineage>
        <taxon>Eukaryota</taxon>
        <taxon>Metazoa</taxon>
        <taxon>Ecdysozoa</taxon>
        <taxon>Nematoda</taxon>
        <taxon>Chromadorea</taxon>
        <taxon>Rhabditida</taxon>
        <taxon>Tylenchina</taxon>
        <taxon>Panagrolaimomorpha</taxon>
        <taxon>Panagrolaimoidea</taxon>
        <taxon>Panagrolaimidae</taxon>
        <taxon>Panagrolaimus</taxon>
    </lineage>
</organism>
<proteinExistence type="predicted"/>
<evidence type="ECO:0000313" key="2">
    <source>
        <dbReference type="Proteomes" id="UP000887578"/>
    </source>
</evidence>
<reference evidence="3" key="1">
    <citation type="submission" date="2022-11" db="UniProtKB">
        <authorList>
            <consortium name="WormBaseParasite"/>
        </authorList>
    </citation>
    <scope>IDENTIFICATION</scope>
</reference>
<dbReference type="Proteomes" id="UP000887578">
    <property type="component" value="Unplaced"/>
</dbReference>
<sequence>MDCNIKYICPQIYQILFDPEYISKNRRKQRIYLNIAKNDDLKTSTFIPRSIWPIARASEVPNDEHLYDLEYDGFGMLVHTKESAIYSTIVSNTKTLNKTEKRKVIYDFKEVKESVEELKTICKCCGYCSPKNAKIHKTLMIEQLMMMGCTFVVAKEELLEKSPFFINRPGWHAGKWKAIIRTRMCEICKEDLKKTAQTANDLYESYIKNEKEEKMGIEQKKQRLDENDVIDGTLRPPQELQPSALTMNTYSDPQTSVNVPQQITIILHYSYPTEKFLREKCEIFNIPFQKYPFHACESSYNSSIHNSIPLNYGKIERDGNSGYKALSFLLTGSIESYNVL</sequence>
<feature type="coiled-coil region" evidence="1">
    <location>
        <begin position="189"/>
        <end position="227"/>
    </location>
</feature>
<keyword evidence="2" id="KW-1185">Reference proteome</keyword>
<dbReference type="AlphaFoldDB" id="A0A914Q7M7"/>
<evidence type="ECO:0000313" key="3">
    <source>
        <dbReference type="WBParaSite" id="PDA_v2.g27513.t1"/>
    </source>
</evidence>
<accession>A0A914Q7M7</accession>
<keyword evidence="1" id="KW-0175">Coiled coil</keyword>
<name>A0A914Q7M7_9BILA</name>
<dbReference type="WBParaSite" id="PDA_v2.g27513.t1">
    <property type="protein sequence ID" value="PDA_v2.g27513.t1"/>
    <property type="gene ID" value="PDA_v2.g27513"/>
</dbReference>
<evidence type="ECO:0000256" key="1">
    <source>
        <dbReference type="SAM" id="Coils"/>
    </source>
</evidence>